<dbReference type="InterPro" id="IPR037045">
    <property type="entry name" value="S8pro/Inhibitor_I9_sf"/>
</dbReference>
<dbReference type="InterPro" id="IPR015500">
    <property type="entry name" value="Peptidase_S8_subtilisin-rel"/>
</dbReference>
<dbReference type="GO" id="GO:0004252">
    <property type="term" value="F:serine-type endopeptidase activity"/>
    <property type="evidence" value="ECO:0007669"/>
    <property type="project" value="UniProtKB-UniRule"/>
</dbReference>
<evidence type="ECO:0000256" key="5">
    <source>
        <dbReference type="PIRSR" id="PIRSR615500-1"/>
    </source>
</evidence>
<accession>A0A1M4YYF2</accession>
<dbReference type="Proteomes" id="UP000184114">
    <property type="component" value="Unassembled WGS sequence"/>
</dbReference>
<comment type="similarity">
    <text evidence="1 6 7">Belongs to the peptidase S8 family.</text>
</comment>
<dbReference type="CDD" id="cd07487">
    <property type="entry name" value="Peptidases_S8_1"/>
    <property type="match status" value="1"/>
</dbReference>
<dbReference type="SUPFAM" id="SSF52743">
    <property type="entry name" value="Subtilisin-like"/>
    <property type="match status" value="1"/>
</dbReference>
<dbReference type="PANTHER" id="PTHR43806">
    <property type="entry name" value="PEPTIDASE S8"/>
    <property type="match status" value="1"/>
</dbReference>
<dbReference type="AlphaFoldDB" id="A0A1M4YYF2"/>
<dbReference type="PANTHER" id="PTHR43806:SF11">
    <property type="entry name" value="CEREVISIN-RELATED"/>
    <property type="match status" value="1"/>
</dbReference>
<dbReference type="PROSITE" id="PS00136">
    <property type="entry name" value="SUBTILASE_ASP"/>
    <property type="match status" value="1"/>
</dbReference>
<evidence type="ECO:0000256" key="3">
    <source>
        <dbReference type="ARBA" id="ARBA00022801"/>
    </source>
</evidence>
<feature type="active site" description="Charge relay system" evidence="5 6">
    <location>
        <position position="333"/>
    </location>
</feature>
<dbReference type="Pfam" id="PF00082">
    <property type="entry name" value="Peptidase_S8"/>
    <property type="match status" value="1"/>
</dbReference>
<dbReference type="PRINTS" id="PR00723">
    <property type="entry name" value="SUBTILISIN"/>
</dbReference>
<evidence type="ECO:0000256" key="4">
    <source>
        <dbReference type="ARBA" id="ARBA00022825"/>
    </source>
</evidence>
<dbReference type="InterPro" id="IPR022398">
    <property type="entry name" value="Peptidase_S8_His-AS"/>
</dbReference>
<dbReference type="InterPro" id="IPR050131">
    <property type="entry name" value="Peptidase_S8_subtilisin-like"/>
</dbReference>
<dbReference type="EMBL" id="FQTY01000020">
    <property type="protein sequence ID" value="SHF10831.1"/>
    <property type="molecule type" value="Genomic_DNA"/>
</dbReference>
<gene>
    <name evidence="9" type="ORF">SAMN02745784_02834</name>
</gene>
<dbReference type="InterPro" id="IPR000209">
    <property type="entry name" value="Peptidase_S8/S53_dom"/>
</dbReference>
<keyword evidence="10" id="KW-1185">Reference proteome</keyword>
<protein>
    <submittedName>
        <fullName evidence="9">Serine protease AprX</fullName>
    </submittedName>
</protein>
<dbReference type="STRING" id="1123404.SAMN02745784_02834"/>
<feature type="active site" description="Charge relay system" evidence="5 6">
    <location>
        <position position="118"/>
    </location>
</feature>
<dbReference type="Gene3D" id="3.30.70.80">
    <property type="entry name" value="Peptidase S8 propeptide/proteinase inhibitor I9"/>
    <property type="match status" value="1"/>
</dbReference>
<name>A0A1M4YYF2_9FIRM</name>
<reference evidence="10" key="1">
    <citation type="submission" date="2016-11" db="EMBL/GenBank/DDBJ databases">
        <authorList>
            <person name="Varghese N."/>
            <person name="Submissions S."/>
        </authorList>
    </citation>
    <scope>NUCLEOTIDE SEQUENCE [LARGE SCALE GENOMIC DNA]</scope>
    <source>
        <strain evidence="10">DSM 18095</strain>
    </source>
</reference>
<evidence type="ECO:0000256" key="7">
    <source>
        <dbReference type="RuleBase" id="RU003355"/>
    </source>
</evidence>
<dbReference type="PROSITE" id="PS00137">
    <property type="entry name" value="SUBTILASE_HIS"/>
    <property type="match status" value="1"/>
</dbReference>
<keyword evidence="2 6" id="KW-0645">Protease</keyword>
<evidence type="ECO:0000259" key="8">
    <source>
        <dbReference type="Pfam" id="PF00082"/>
    </source>
</evidence>
<dbReference type="GO" id="GO:0006508">
    <property type="term" value="P:proteolysis"/>
    <property type="evidence" value="ECO:0007669"/>
    <property type="project" value="UniProtKB-KW"/>
</dbReference>
<evidence type="ECO:0000313" key="10">
    <source>
        <dbReference type="Proteomes" id="UP000184114"/>
    </source>
</evidence>
<organism evidence="9 10">
    <name type="scientific">Tissierella praeacuta DSM 18095</name>
    <dbReference type="NCBI Taxonomy" id="1123404"/>
    <lineage>
        <taxon>Bacteria</taxon>
        <taxon>Bacillati</taxon>
        <taxon>Bacillota</taxon>
        <taxon>Tissierellia</taxon>
        <taxon>Tissierellales</taxon>
        <taxon>Tissierellaceae</taxon>
        <taxon>Tissierella</taxon>
    </lineage>
</organism>
<dbReference type="InterPro" id="IPR023828">
    <property type="entry name" value="Peptidase_S8_Ser-AS"/>
</dbReference>
<keyword evidence="3 6" id="KW-0378">Hydrolase</keyword>
<dbReference type="PROSITE" id="PS51892">
    <property type="entry name" value="SUBTILASE"/>
    <property type="match status" value="1"/>
</dbReference>
<proteinExistence type="inferred from homology"/>
<dbReference type="PROSITE" id="PS00138">
    <property type="entry name" value="SUBTILASE_SER"/>
    <property type="match status" value="1"/>
</dbReference>
<dbReference type="InterPro" id="IPR023827">
    <property type="entry name" value="Peptidase_S8_Asp-AS"/>
</dbReference>
<dbReference type="InterPro" id="IPR036852">
    <property type="entry name" value="Peptidase_S8/S53_dom_sf"/>
</dbReference>
<feature type="active site" description="Charge relay system" evidence="5 6">
    <location>
        <position position="153"/>
    </location>
</feature>
<feature type="domain" description="Peptidase S8/S53" evidence="8">
    <location>
        <begin position="109"/>
        <end position="379"/>
    </location>
</feature>
<evidence type="ECO:0000256" key="2">
    <source>
        <dbReference type="ARBA" id="ARBA00022670"/>
    </source>
</evidence>
<evidence type="ECO:0000313" key="9">
    <source>
        <dbReference type="EMBL" id="SHF10831.1"/>
    </source>
</evidence>
<evidence type="ECO:0000256" key="6">
    <source>
        <dbReference type="PROSITE-ProRule" id="PRU01240"/>
    </source>
</evidence>
<sequence>MKKIINTKLCPILSAKIMSQSIEDVPVIIQFNNSSSNLKKNINSLSNKVKSELPLIDGFAGLMSTETIYRIVSNPEIDYISFDSKIYTLLDIANPTMDAYFPHDKGYEGDGITVAVVDTGVAPHYDLTKPYNRIIGFRDIVNNRENPYDDNGHGTHVAGIIAGNGFSSNGKYMGIAPKANILGIKALDENGSGNISDIIAAISYIVETKDRFNTKIINLSLGTPANNTCDRDPLCKAVDMAIKSGLIVITAAGNSGPKEGTILSPGINKNAITVGAVDDKRTIDPSDDTIAPFSSRGPTIEGLMKPDIVAPGVNIRSLSNIKLDSYSSLSGTSMATPLVSGSVALLLNKHGNLSPQEIKNRITSSCIDLNEAKVNQGAGMLNLKILFKDDKETKLNNDPLKSNEFGGELFETFLMILIIIFLLDSRI</sequence>
<dbReference type="Gene3D" id="3.40.50.200">
    <property type="entry name" value="Peptidase S8/S53 domain"/>
    <property type="match status" value="1"/>
</dbReference>
<evidence type="ECO:0000256" key="1">
    <source>
        <dbReference type="ARBA" id="ARBA00011073"/>
    </source>
</evidence>
<keyword evidence="4 6" id="KW-0720">Serine protease</keyword>